<dbReference type="PANTHER" id="PTHR39160:SF4">
    <property type="entry name" value="RESUSCITATION-PROMOTING FACTOR RPFB"/>
    <property type="match status" value="1"/>
</dbReference>
<evidence type="ECO:0000256" key="2">
    <source>
        <dbReference type="SAM" id="MobiDB-lite"/>
    </source>
</evidence>
<reference evidence="4 5" key="1">
    <citation type="submission" date="2023-07" db="EMBL/GenBank/DDBJ databases">
        <title>Genomic Encyclopedia of Type Strains, Phase IV (KMG-IV): sequencing the most valuable type-strain genomes for metagenomic binning, comparative biology and taxonomic classification.</title>
        <authorList>
            <person name="Goeker M."/>
        </authorList>
    </citation>
    <scope>NUCLEOTIDE SEQUENCE [LARGE SCALE GENOMIC DNA]</scope>
    <source>
        <strain evidence="4 5">DSM 12751</strain>
    </source>
</reference>
<dbReference type="Proteomes" id="UP001235840">
    <property type="component" value="Unassembled WGS sequence"/>
</dbReference>
<dbReference type="InterPro" id="IPR036908">
    <property type="entry name" value="RlpA-like_sf"/>
</dbReference>
<feature type="region of interest" description="Disordered" evidence="2">
    <location>
        <begin position="102"/>
        <end position="137"/>
    </location>
</feature>
<accession>A0ABT9VU33</accession>
<evidence type="ECO:0000259" key="3">
    <source>
        <dbReference type="Pfam" id="PF06725"/>
    </source>
</evidence>
<feature type="domain" description="3D" evidence="3">
    <location>
        <begin position="217"/>
        <end position="278"/>
    </location>
</feature>
<gene>
    <name evidence="4" type="ORF">J2S11_000288</name>
</gene>
<evidence type="ECO:0000313" key="5">
    <source>
        <dbReference type="Proteomes" id="UP001235840"/>
    </source>
</evidence>
<keyword evidence="5" id="KW-1185">Reference proteome</keyword>
<evidence type="ECO:0000256" key="1">
    <source>
        <dbReference type="ARBA" id="ARBA00022729"/>
    </source>
</evidence>
<sequence length="310" mass="35139">MKQIKQISLILCFIVFCSLSVLSSVLWMTGFSKQVVLDAPFISQELETDEILEEELLMYKPLPLSIKEQQIIMSKNEFDSMIDSDHSKLVLQGFLEDDSSILNRKDQETEQNDHQETSESFAEEAEAPDIQTDEEESFEAELFDNHVQEEESSIDSLLDINYDLAAIEANLNLEQFEVINVLATGYTAGFESTGKYEDHPGYGITFSGVKVRRDLYSTIAADVTVFPLGTILYIPNYGYGVVADTGGAIKGNKIDLYFETVDDVYRFWGKKTLDVYVIQHGEGEMSESWLDELNDDATMNVYKVEQLIEQ</sequence>
<dbReference type="CDD" id="cd22786">
    <property type="entry name" value="DPBB_YuiC-like"/>
    <property type="match status" value="1"/>
</dbReference>
<dbReference type="EMBL" id="JAUSTY010000001">
    <property type="protein sequence ID" value="MDQ0164389.1"/>
    <property type="molecule type" value="Genomic_DNA"/>
</dbReference>
<feature type="compositionally biased region" description="Acidic residues" evidence="2">
    <location>
        <begin position="121"/>
        <end position="137"/>
    </location>
</feature>
<proteinExistence type="predicted"/>
<dbReference type="PANTHER" id="PTHR39160">
    <property type="entry name" value="CELL WALL-BINDING PROTEIN YOCH"/>
    <property type="match status" value="1"/>
</dbReference>
<dbReference type="InterPro" id="IPR051933">
    <property type="entry name" value="Resuscitation_pf_RpfB"/>
</dbReference>
<comment type="caution">
    <text evidence="4">The sequence shown here is derived from an EMBL/GenBank/DDBJ whole genome shotgun (WGS) entry which is preliminary data.</text>
</comment>
<protein>
    <submittedName>
        <fullName evidence="4">3D (Asp-Asp-Asp) domain-containing protein</fullName>
    </submittedName>
</protein>
<feature type="compositionally biased region" description="Basic and acidic residues" evidence="2">
    <location>
        <begin position="103"/>
        <end position="117"/>
    </location>
</feature>
<keyword evidence="1" id="KW-0732">Signal</keyword>
<organism evidence="4 5">
    <name type="scientific">Caldalkalibacillus horti</name>
    <dbReference type="NCBI Taxonomy" id="77523"/>
    <lineage>
        <taxon>Bacteria</taxon>
        <taxon>Bacillati</taxon>
        <taxon>Bacillota</taxon>
        <taxon>Bacilli</taxon>
        <taxon>Bacillales</taxon>
        <taxon>Bacillaceae</taxon>
        <taxon>Caldalkalibacillus</taxon>
    </lineage>
</organism>
<dbReference type="SUPFAM" id="SSF50685">
    <property type="entry name" value="Barwin-like endoglucanases"/>
    <property type="match status" value="1"/>
</dbReference>
<dbReference type="Pfam" id="PF06725">
    <property type="entry name" value="3D"/>
    <property type="match status" value="1"/>
</dbReference>
<evidence type="ECO:0000313" key="4">
    <source>
        <dbReference type="EMBL" id="MDQ0164389.1"/>
    </source>
</evidence>
<name>A0ABT9VU33_9BACI</name>
<dbReference type="Gene3D" id="2.40.40.10">
    <property type="entry name" value="RlpA-like domain"/>
    <property type="match status" value="1"/>
</dbReference>
<dbReference type="InterPro" id="IPR010611">
    <property type="entry name" value="3D_dom"/>
</dbReference>